<dbReference type="SMART" id="SM00304">
    <property type="entry name" value="HAMP"/>
    <property type="match status" value="2"/>
</dbReference>
<dbReference type="Gene3D" id="6.10.340.10">
    <property type="match status" value="1"/>
</dbReference>
<dbReference type="PROSITE" id="PS50885">
    <property type="entry name" value="HAMP"/>
    <property type="match status" value="2"/>
</dbReference>
<evidence type="ECO:0000256" key="5">
    <source>
        <dbReference type="SAM" id="MobiDB-lite"/>
    </source>
</evidence>
<keyword evidence="4" id="KW-0807">Transducer</keyword>
<protein>
    <submittedName>
        <fullName evidence="9">Methyl-accepting chemotaxis protein</fullName>
    </submittedName>
</protein>
<gene>
    <name evidence="9" type="ORF">FHP24_07370</name>
</gene>
<feature type="domain" description="Methyl-accepting transducer" evidence="7">
    <location>
        <begin position="348"/>
        <end position="577"/>
    </location>
</feature>
<feature type="compositionally biased region" description="Basic and acidic residues" evidence="5">
    <location>
        <begin position="275"/>
        <end position="288"/>
    </location>
</feature>
<dbReference type="Pfam" id="PF12729">
    <property type="entry name" value="4HB_MCP_1"/>
    <property type="match status" value="1"/>
</dbReference>
<name>A0A5C4XTW9_9HYPH</name>
<dbReference type="OrthoDB" id="7293398at2"/>
<accession>A0A5C4XTW9</accession>
<dbReference type="InterPro" id="IPR024478">
    <property type="entry name" value="HlyB_4HB_MCP"/>
</dbReference>
<dbReference type="PANTHER" id="PTHR43531:SF11">
    <property type="entry name" value="METHYL-ACCEPTING CHEMOTAXIS PROTEIN 3"/>
    <property type="match status" value="1"/>
</dbReference>
<dbReference type="InterPro" id="IPR051310">
    <property type="entry name" value="MCP_chemotaxis"/>
</dbReference>
<keyword evidence="6" id="KW-1133">Transmembrane helix</keyword>
<dbReference type="Proteomes" id="UP000311605">
    <property type="component" value="Unassembled WGS sequence"/>
</dbReference>
<evidence type="ECO:0000313" key="9">
    <source>
        <dbReference type="EMBL" id="TNM66030.1"/>
    </source>
</evidence>
<sequence length="629" mass="66767">MFAKIQIKTLLPMLFGLVVMLGITQGAFSILSVNSLQTHVDNVGARVSRAAQMGELERLFGDVRRNAALLLSTSTKEERSAGSTALNAAYRARGKAFDAYGTSINSDEMRAKYQATKAAMDAYEAEGGRLISLVEEGDLAAAKRHFNQQLVVIGGEAVRLFGEMVSLNKASGDAAVSEAKATAGSSLMTTTLMVAVVAVIGGIAALLGFRWIARPITNITLSMNALAAGNTEHQIPHRDRKDEIGDMAAAVSIFRDNAIERERLEQEAEANGKLSEQERLAREEQKAKEAEEVKFAVDGIARGLNHLAEGDVTHRLDTPFAGQLDTVRLNFNESISKLQAALRSVGDNAKMIDAGASEIRSATEDLSKRTEQQAASVEETAAALEQVTTAVKDSAMQASKAGDLVTRTHDGAERSGEIVRKAVQAMQEIEKSSSEIGNIIGVIDDIAFQTNLLALNAGVEAARAGDAGKGFAVVAQEVRELAQRSAQAAKEIKDLITKSGAQVRDGVALVGETGTALQAIVSEVQEINRNVSAIVSSTREQSTGLSEINSAVNQMDQGTQKNASMVEETTAATYSLASQAAELTTLLAQFKLEAEAPVRGVNSATADIREKAQPSPARALGQRLASAFR</sequence>
<keyword evidence="6" id="KW-0472">Membrane</keyword>
<evidence type="ECO:0000259" key="7">
    <source>
        <dbReference type="PROSITE" id="PS50111"/>
    </source>
</evidence>
<dbReference type="SUPFAM" id="SSF158472">
    <property type="entry name" value="HAMP domain-like"/>
    <property type="match status" value="1"/>
</dbReference>
<dbReference type="InterPro" id="IPR004089">
    <property type="entry name" value="MCPsignal_dom"/>
</dbReference>
<dbReference type="FunFam" id="1.10.287.950:FF:000001">
    <property type="entry name" value="Methyl-accepting chemotaxis sensory transducer"/>
    <property type="match status" value="1"/>
</dbReference>
<evidence type="ECO:0000313" key="10">
    <source>
        <dbReference type="Proteomes" id="UP000311605"/>
    </source>
</evidence>
<dbReference type="GO" id="GO:0006935">
    <property type="term" value="P:chemotaxis"/>
    <property type="evidence" value="ECO:0007669"/>
    <property type="project" value="UniProtKB-KW"/>
</dbReference>
<reference evidence="9 10" key="1">
    <citation type="submission" date="2019-06" db="EMBL/GenBank/DDBJ databases">
        <title>The draft genome of Rhizobium smilacinae PTYR-5.</title>
        <authorList>
            <person name="Liu L."/>
            <person name="Li L."/>
            <person name="Zhang X."/>
        </authorList>
    </citation>
    <scope>NUCLEOTIDE SEQUENCE [LARGE SCALE GENOMIC DNA]</scope>
    <source>
        <strain evidence="9 10">PTYR-5</strain>
    </source>
</reference>
<dbReference type="SMART" id="SM00283">
    <property type="entry name" value="MA"/>
    <property type="match status" value="1"/>
</dbReference>
<dbReference type="CDD" id="cd11386">
    <property type="entry name" value="MCP_signal"/>
    <property type="match status" value="1"/>
</dbReference>
<dbReference type="Pfam" id="PF00672">
    <property type="entry name" value="HAMP"/>
    <property type="match status" value="1"/>
</dbReference>
<dbReference type="PANTHER" id="PTHR43531">
    <property type="entry name" value="PROTEIN ICFG"/>
    <property type="match status" value="1"/>
</dbReference>
<evidence type="ECO:0000256" key="2">
    <source>
        <dbReference type="ARBA" id="ARBA00022500"/>
    </source>
</evidence>
<dbReference type="PROSITE" id="PS50111">
    <property type="entry name" value="CHEMOTAXIS_TRANSDUC_2"/>
    <property type="match status" value="1"/>
</dbReference>
<dbReference type="Pfam" id="PF00015">
    <property type="entry name" value="MCPsignal"/>
    <property type="match status" value="1"/>
</dbReference>
<dbReference type="SUPFAM" id="SSF58104">
    <property type="entry name" value="Methyl-accepting chemotaxis protein (MCP) signaling domain"/>
    <property type="match status" value="1"/>
</dbReference>
<dbReference type="Gene3D" id="1.10.287.950">
    <property type="entry name" value="Methyl-accepting chemotaxis protein"/>
    <property type="match status" value="1"/>
</dbReference>
<feature type="region of interest" description="Disordered" evidence="5">
    <location>
        <begin position="607"/>
        <end position="629"/>
    </location>
</feature>
<keyword evidence="2" id="KW-0145">Chemotaxis</keyword>
<evidence type="ECO:0000256" key="1">
    <source>
        <dbReference type="ARBA" id="ARBA00004370"/>
    </source>
</evidence>
<evidence type="ECO:0000256" key="3">
    <source>
        <dbReference type="ARBA" id="ARBA00029447"/>
    </source>
</evidence>
<organism evidence="9 10">
    <name type="scientific">Aliirhizobium smilacinae</name>
    <dbReference type="NCBI Taxonomy" id="1395944"/>
    <lineage>
        <taxon>Bacteria</taxon>
        <taxon>Pseudomonadati</taxon>
        <taxon>Pseudomonadota</taxon>
        <taxon>Alphaproteobacteria</taxon>
        <taxon>Hyphomicrobiales</taxon>
        <taxon>Rhizobiaceae</taxon>
        <taxon>Aliirhizobium</taxon>
    </lineage>
</organism>
<feature type="region of interest" description="Disordered" evidence="5">
    <location>
        <begin position="267"/>
        <end position="288"/>
    </location>
</feature>
<feature type="transmembrane region" description="Helical" evidence="6">
    <location>
        <begin position="192"/>
        <end position="213"/>
    </location>
</feature>
<proteinExistence type="inferred from homology"/>
<dbReference type="GO" id="GO:0004888">
    <property type="term" value="F:transmembrane signaling receptor activity"/>
    <property type="evidence" value="ECO:0007669"/>
    <property type="project" value="TreeGrafter"/>
</dbReference>
<evidence type="ECO:0000259" key="8">
    <source>
        <dbReference type="PROSITE" id="PS50885"/>
    </source>
</evidence>
<dbReference type="AlphaFoldDB" id="A0A5C4XTW9"/>
<comment type="caution">
    <text evidence="9">The sequence shown here is derived from an EMBL/GenBank/DDBJ whole genome shotgun (WGS) entry which is preliminary data.</text>
</comment>
<dbReference type="GO" id="GO:0007165">
    <property type="term" value="P:signal transduction"/>
    <property type="evidence" value="ECO:0007669"/>
    <property type="project" value="UniProtKB-KW"/>
</dbReference>
<comment type="subcellular location">
    <subcellularLocation>
        <location evidence="1">Membrane</location>
    </subcellularLocation>
</comment>
<dbReference type="CDD" id="cd06225">
    <property type="entry name" value="HAMP"/>
    <property type="match status" value="1"/>
</dbReference>
<dbReference type="RefSeq" id="WP_139674968.1">
    <property type="nucleotide sequence ID" value="NZ_VDMN01000001.1"/>
</dbReference>
<feature type="domain" description="HAMP" evidence="8">
    <location>
        <begin position="210"/>
        <end position="263"/>
    </location>
</feature>
<dbReference type="GO" id="GO:0005886">
    <property type="term" value="C:plasma membrane"/>
    <property type="evidence" value="ECO:0007669"/>
    <property type="project" value="TreeGrafter"/>
</dbReference>
<keyword evidence="6" id="KW-0812">Transmembrane</keyword>
<keyword evidence="10" id="KW-1185">Reference proteome</keyword>
<feature type="domain" description="HAMP" evidence="8">
    <location>
        <begin position="296"/>
        <end position="343"/>
    </location>
</feature>
<dbReference type="EMBL" id="VDMN01000001">
    <property type="protein sequence ID" value="TNM66030.1"/>
    <property type="molecule type" value="Genomic_DNA"/>
</dbReference>
<comment type="similarity">
    <text evidence="3">Belongs to the methyl-accepting chemotaxis (MCP) protein family.</text>
</comment>
<evidence type="ECO:0000256" key="6">
    <source>
        <dbReference type="SAM" id="Phobius"/>
    </source>
</evidence>
<dbReference type="InterPro" id="IPR003660">
    <property type="entry name" value="HAMP_dom"/>
</dbReference>
<evidence type="ECO:0000256" key="4">
    <source>
        <dbReference type="PROSITE-ProRule" id="PRU00284"/>
    </source>
</evidence>